<evidence type="ECO:0000256" key="3">
    <source>
        <dbReference type="ARBA" id="ARBA00022525"/>
    </source>
</evidence>
<comment type="caution">
    <text evidence="7">The sequence shown here is derived from an EMBL/GenBank/DDBJ whole genome shotgun (WGS) entry which is preliminary data.</text>
</comment>
<dbReference type="Pfam" id="PF06373">
    <property type="entry name" value="CART"/>
    <property type="match status" value="1"/>
</dbReference>
<keyword evidence="6" id="KW-0732">Signal</keyword>
<keyword evidence="4" id="KW-1015">Disulfide bond</keyword>
<reference evidence="7 8" key="1">
    <citation type="journal article" date="2023" name="Mol. Biol. Evol.">
        <title>Genomics of Secondarily Temperate Adaptation in the Only Non-Antarctic Icefish.</title>
        <authorList>
            <person name="Rivera-Colon A.G."/>
            <person name="Rayamajhi N."/>
            <person name="Minhas B.F."/>
            <person name="Madrigal G."/>
            <person name="Bilyk K.T."/>
            <person name="Yoon V."/>
            <person name="Hune M."/>
            <person name="Gregory S."/>
            <person name="Cheng C.H.C."/>
            <person name="Catchen J.M."/>
        </authorList>
    </citation>
    <scope>NUCLEOTIDE SEQUENCE [LARGE SCALE GENOMIC DNA]</scope>
    <source>
        <tissue evidence="7">White muscle</tissue>
    </source>
</reference>
<dbReference type="Gene3D" id="4.10.40.30">
    <property type="entry name" value="CART, C-terminal domain"/>
    <property type="match status" value="1"/>
</dbReference>
<dbReference type="InterPro" id="IPR036722">
    <property type="entry name" value="CART_C_sf"/>
</dbReference>
<keyword evidence="8" id="KW-1185">Reference proteome</keyword>
<evidence type="ECO:0000313" key="7">
    <source>
        <dbReference type="EMBL" id="KAK5935744.1"/>
    </source>
</evidence>
<evidence type="ECO:0008006" key="9">
    <source>
        <dbReference type="Google" id="ProtNLM"/>
    </source>
</evidence>
<dbReference type="GO" id="GO:0032099">
    <property type="term" value="P:negative regulation of appetite"/>
    <property type="evidence" value="ECO:0007669"/>
    <property type="project" value="InterPro"/>
</dbReference>
<dbReference type="GO" id="GO:0005184">
    <property type="term" value="F:neuropeptide hormone activity"/>
    <property type="evidence" value="ECO:0007669"/>
    <property type="project" value="InterPro"/>
</dbReference>
<comment type="similarity">
    <text evidence="2">Belongs to the CART family.</text>
</comment>
<evidence type="ECO:0000256" key="1">
    <source>
        <dbReference type="ARBA" id="ARBA00004613"/>
    </source>
</evidence>
<feature type="region of interest" description="Disordered" evidence="5">
    <location>
        <begin position="20"/>
        <end position="55"/>
    </location>
</feature>
<feature type="chain" id="PRO_5042972563" description="Cocaine- and amphetamine-regulated transcript protein" evidence="6">
    <location>
        <begin position="20"/>
        <end position="208"/>
    </location>
</feature>
<dbReference type="GO" id="GO:0008343">
    <property type="term" value="P:adult feeding behavior"/>
    <property type="evidence" value="ECO:0007669"/>
    <property type="project" value="InterPro"/>
</dbReference>
<evidence type="ECO:0000256" key="4">
    <source>
        <dbReference type="ARBA" id="ARBA00023157"/>
    </source>
</evidence>
<dbReference type="InterPro" id="IPR009106">
    <property type="entry name" value="CART"/>
</dbReference>
<comment type="subcellular location">
    <subcellularLocation>
        <location evidence="1">Secreted</location>
    </subcellularLocation>
</comment>
<gene>
    <name evidence="7" type="ORF">CgunFtcFv8_021081</name>
</gene>
<evidence type="ECO:0000256" key="6">
    <source>
        <dbReference type="SAM" id="SignalP"/>
    </source>
</evidence>
<dbReference type="GO" id="GO:0007186">
    <property type="term" value="P:G protein-coupled receptor signaling pathway"/>
    <property type="evidence" value="ECO:0007669"/>
    <property type="project" value="InterPro"/>
</dbReference>
<organism evidence="7 8">
    <name type="scientific">Champsocephalus gunnari</name>
    <name type="common">Mackerel icefish</name>
    <dbReference type="NCBI Taxonomy" id="52237"/>
    <lineage>
        <taxon>Eukaryota</taxon>
        <taxon>Metazoa</taxon>
        <taxon>Chordata</taxon>
        <taxon>Craniata</taxon>
        <taxon>Vertebrata</taxon>
        <taxon>Euteleostomi</taxon>
        <taxon>Actinopterygii</taxon>
        <taxon>Neopterygii</taxon>
        <taxon>Teleostei</taxon>
        <taxon>Neoteleostei</taxon>
        <taxon>Acanthomorphata</taxon>
        <taxon>Eupercaria</taxon>
        <taxon>Perciformes</taxon>
        <taxon>Notothenioidei</taxon>
        <taxon>Channichthyidae</taxon>
        <taxon>Champsocephalus</taxon>
    </lineage>
</organism>
<dbReference type="SUPFAM" id="SSF64546">
    <property type="entry name" value="Satiety factor CART (cocaine and amphetamine regulated transcript)"/>
    <property type="match status" value="1"/>
</dbReference>
<evidence type="ECO:0000313" key="8">
    <source>
        <dbReference type="Proteomes" id="UP001331515"/>
    </source>
</evidence>
<evidence type="ECO:0000256" key="5">
    <source>
        <dbReference type="SAM" id="MobiDB-lite"/>
    </source>
</evidence>
<proteinExistence type="inferred from homology"/>
<dbReference type="EMBL" id="JAURVH010001513">
    <property type="protein sequence ID" value="KAK5935744.1"/>
    <property type="molecule type" value="Genomic_DNA"/>
</dbReference>
<dbReference type="GO" id="GO:0043410">
    <property type="term" value="P:positive regulation of MAPK cascade"/>
    <property type="evidence" value="ECO:0007669"/>
    <property type="project" value="InterPro"/>
</dbReference>
<name>A0AAN8EAM8_CHAGU</name>
<dbReference type="AlphaFoldDB" id="A0AAN8EAM8"/>
<dbReference type="Proteomes" id="UP001331515">
    <property type="component" value="Unassembled WGS sequence"/>
</dbReference>
<dbReference type="GO" id="GO:0005615">
    <property type="term" value="C:extracellular space"/>
    <property type="evidence" value="ECO:0007669"/>
    <property type="project" value="InterPro"/>
</dbReference>
<dbReference type="PANTHER" id="PTHR16655:SF2">
    <property type="entry name" value="COCAINE- AND AMPHETAMINE-REGULATED TRANSCRIPT PROTEIN-LIKE"/>
    <property type="match status" value="1"/>
</dbReference>
<accession>A0AAN8EAM8</accession>
<protein>
    <recommendedName>
        <fullName evidence="9">Cocaine- and amphetamine-regulated transcript protein</fullName>
    </recommendedName>
</protein>
<keyword evidence="3" id="KW-0964">Secreted</keyword>
<feature type="signal peptide" evidence="6">
    <location>
        <begin position="1"/>
        <end position="19"/>
    </location>
</feature>
<evidence type="ECO:0000256" key="2">
    <source>
        <dbReference type="ARBA" id="ARBA00005294"/>
    </source>
</evidence>
<dbReference type="GO" id="GO:0009267">
    <property type="term" value="P:cellular response to starvation"/>
    <property type="evidence" value="ECO:0007669"/>
    <property type="project" value="InterPro"/>
</dbReference>
<sequence length="208" mass="21873">MSLGVFFLILKYAFQETARQPPGGQRAATAPPAVGRRHVQRQGSKQGSGWPLGRGYGSPYKSGGCPVVGGRSPVDLQRLSAPPPLICCLLPGPAPSSSGSTTDSSGMLRGLLFLGLLSVLCHGQASQEVSAEDFGADRPEPATDRDLIEALEALLGRMHDRSPSTEKRGTIALCGMGDRCAMKFGPRIGKLCDCGRGANCNSYLLKCI</sequence>
<dbReference type="PANTHER" id="PTHR16655">
    <property type="entry name" value="COCAINE AND AMPHETAMINE REGULATED TRANSCRIPT PROTEIN"/>
    <property type="match status" value="1"/>
</dbReference>